<feature type="compositionally biased region" description="Low complexity" evidence="1">
    <location>
        <begin position="110"/>
        <end position="120"/>
    </location>
</feature>
<gene>
    <name evidence="2" type="ordered locus">Acid_1397</name>
</gene>
<dbReference type="STRING" id="234267.Acid_1397"/>
<dbReference type="OrthoDB" id="129834at2"/>
<dbReference type="eggNOG" id="ENOG502ZQCR">
    <property type="taxonomic scope" value="Bacteria"/>
</dbReference>
<sequence>MRDIRLGDDIDDFCVRCKRVMNHNVVSVLNGQAAKVRCRTCHSDHDFRHEQAPPPKVDARKAALFNEVLKKVAPGDAPVVVDDPELEVAELEIDPEAEAESEIEIEAESAAVGGAATPASVIEEEEPKVKKGRGRPKK</sequence>
<evidence type="ECO:0000313" key="2">
    <source>
        <dbReference type="EMBL" id="ABJ82390.1"/>
    </source>
</evidence>
<accession>Q029A1</accession>
<organism evidence="2">
    <name type="scientific">Solibacter usitatus (strain Ellin6076)</name>
    <dbReference type="NCBI Taxonomy" id="234267"/>
    <lineage>
        <taxon>Bacteria</taxon>
        <taxon>Pseudomonadati</taxon>
        <taxon>Acidobacteriota</taxon>
        <taxon>Terriglobia</taxon>
        <taxon>Bryobacterales</taxon>
        <taxon>Solibacteraceae</taxon>
        <taxon>Candidatus Solibacter</taxon>
    </lineage>
</organism>
<proteinExistence type="predicted"/>
<name>Q029A1_SOLUE</name>
<dbReference type="SUPFAM" id="SSF48695">
    <property type="entry name" value="Multiheme cytochromes"/>
    <property type="match status" value="1"/>
</dbReference>
<dbReference type="InterPro" id="IPR036280">
    <property type="entry name" value="Multihaem_cyt_sf"/>
</dbReference>
<dbReference type="EMBL" id="CP000473">
    <property type="protein sequence ID" value="ABJ82390.1"/>
    <property type="molecule type" value="Genomic_DNA"/>
</dbReference>
<protein>
    <submittedName>
        <fullName evidence="2">Uncharacterized protein</fullName>
    </submittedName>
</protein>
<dbReference type="HOGENOM" id="CLU_1853900_0_0_0"/>
<dbReference type="KEGG" id="sus:Acid_1397"/>
<dbReference type="AlphaFoldDB" id="Q029A1"/>
<dbReference type="InParanoid" id="Q029A1"/>
<feature type="region of interest" description="Disordered" evidence="1">
    <location>
        <begin position="110"/>
        <end position="138"/>
    </location>
</feature>
<evidence type="ECO:0000256" key="1">
    <source>
        <dbReference type="SAM" id="MobiDB-lite"/>
    </source>
</evidence>
<reference evidence="2" key="1">
    <citation type="submission" date="2006-10" db="EMBL/GenBank/DDBJ databases">
        <title>Complete sequence of Solibacter usitatus Ellin6076.</title>
        <authorList>
            <consortium name="US DOE Joint Genome Institute"/>
            <person name="Copeland A."/>
            <person name="Lucas S."/>
            <person name="Lapidus A."/>
            <person name="Barry K."/>
            <person name="Detter J.C."/>
            <person name="Glavina del Rio T."/>
            <person name="Hammon N."/>
            <person name="Israni S."/>
            <person name="Dalin E."/>
            <person name="Tice H."/>
            <person name="Pitluck S."/>
            <person name="Thompson L.S."/>
            <person name="Brettin T."/>
            <person name="Bruce D."/>
            <person name="Han C."/>
            <person name="Tapia R."/>
            <person name="Gilna P."/>
            <person name="Schmutz J."/>
            <person name="Larimer F."/>
            <person name="Land M."/>
            <person name="Hauser L."/>
            <person name="Kyrpides N."/>
            <person name="Mikhailova N."/>
            <person name="Janssen P.H."/>
            <person name="Kuske C.R."/>
            <person name="Richardson P."/>
        </authorList>
    </citation>
    <scope>NUCLEOTIDE SEQUENCE</scope>
    <source>
        <strain evidence="2">Ellin6076</strain>
    </source>
</reference>